<gene>
    <name evidence="1" type="ORF">DCAR_023570</name>
</gene>
<comment type="caution">
    <text evidence="1">The sequence shown here is derived from an EMBL/GenBank/DDBJ whole genome shotgun (WGS) entry which is preliminary data.</text>
</comment>
<protein>
    <submittedName>
        <fullName evidence="1">Uncharacterized protein</fullName>
    </submittedName>
</protein>
<reference evidence="1" key="1">
    <citation type="journal article" date="2016" name="Nat. Genet.">
        <title>A high-quality carrot genome assembly provides new insights into carotenoid accumulation and asterid genome evolution.</title>
        <authorList>
            <person name="Iorizzo M."/>
            <person name="Ellison S."/>
            <person name="Senalik D."/>
            <person name="Zeng P."/>
            <person name="Satapoomin P."/>
            <person name="Huang J."/>
            <person name="Bowman M."/>
            <person name="Iovene M."/>
            <person name="Sanseverino W."/>
            <person name="Cavagnaro P."/>
            <person name="Yildiz M."/>
            <person name="Macko-Podgorni A."/>
            <person name="Moranska E."/>
            <person name="Grzebelus E."/>
            <person name="Grzebelus D."/>
            <person name="Ashrafi H."/>
            <person name="Zheng Z."/>
            <person name="Cheng S."/>
            <person name="Spooner D."/>
            <person name="Van Deynze A."/>
            <person name="Simon P."/>
        </authorList>
    </citation>
    <scope>NUCLEOTIDE SEQUENCE [LARGE SCALE GENOMIC DNA]</scope>
    <source>
        <tissue evidence="1">Leaf</tissue>
    </source>
</reference>
<organism evidence="1">
    <name type="scientific">Daucus carota subsp. sativus</name>
    <name type="common">Carrot</name>
    <dbReference type="NCBI Taxonomy" id="79200"/>
    <lineage>
        <taxon>Eukaryota</taxon>
        <taxon>Viridiplantae</taxon>
        <taxon>Streptophyta</taxon>
        <taxon>Embryophyta</taxon>
        <taxon>Tracheophyta</taxon>
        <taxon>Spermatophyta</taxon>
        <taxon>Magnoliopsida</taxon>
        <taxon>eudicotyledons</taxon>
        <taxon>Gunneridae</taxon>
        <taxon>Pentapetalae</taxon>
        <taxon>asterids</taxon>
        <taxon>campanulids</taxon>
        <taxon>Apiales</taxon>
        <taxon>Apiaceae</taxon>
        <taxon>Apioideae</taxon>
        <taxon>Scandiceae</taxon>
        <taxon>Daucinae</taxon>
        <taxon>Daucus</taxon>
        <taxon>Daucus sect. Daucus</taxon>
    </lineage>
</organism>
<evidence type="ECO:0000313" key="1">
    <source>
        <dbReference type="EMBL" id="KZM86436.1"/>
    </source>
</evidence>
<dbReference type="EMBL" id="LNRQ01000007">
    <property type="protein sequence ID" value="KZM86436.1"/>
    <property type="molecule type" value="Genomic_DNA"/>
</dbReference>
<sequence length="55" mass="6501">MRMISKPLRRVEMIYPLNRNNSPIPSEHQNRQLTYANDIPIHLITFAMIQESHSP</sequence>
<proteinExistence type="predicted"/>
<dbReference type="Gramene" id="KZM86436">
    <property type="protein sequence ID" value="KZM86436"/>
    <property type="gene ID" value="DCAR_023570"/>
</dbReference>
<name>A0A164SPN1_DAUCS</name>
<accession>A0A164SPN1</accession>
<dbReference type="AlphaFoldDB" id="A0A164SPN1"/>